<dbReference type="RefSeq" id="WP_060652759.1">
    <property type="nucleotide sequence ID" value="NZ_AZXY01000008.1"/>
</dbReference>
<dbReference type="PANTHER" id="PTHR23355:SF9">
    <property type="entry name" value="DIS3-LIKE EXONUCLEASE 2"/>
    <property type="match status" value="1"/>
</dbReference>
<accession>A0A0V9UHP5</accession>
<protein>
    <submittedName>
        <fullName evidence="2">Ribonuclease II</fullName>
    </submittedName>
</protein>
<dbReference type="GO" id="GO:0006402">
    <property type="term" value="P:mRNA catabolic process"/>
    <property type="evidence" value="ECO:0007669"/>
    <property type="project" value="TreeGrafter"/>
</dbReference>
<dbReference type="InterPro" id="IPR040596">
    <property type="entry name" value="RNase_II_C_S1"/>
</dbReference>
<dbReference type="SMART" id="SM00955">
    <property type="entry name" value="RNB"/>
    <property type="match status" value="1"/>
</dbReference>
<dbReference type="Proteomes" id="UP000053060">
    <property type="component" value="Unassembled WGS sequence"/>
</dbReference>
<reference evidence="2 3" key="2">
    <citation type="journal article" date="2016" name="Genome Announc.">
        <title>Draft Genome Sequence of a Versatile Hydrocarbon-Degrading Bacterium, Rhodococcus pyridinivorans Strain KG-16, Collected from Oil Fields in India.</title>
        <authorList>
            <person name="Aggarwal R.K."/>
            <person name="Dawar C."/>
            <person name="Phanindranath R."/>
            <person name="Mutnuri L."/>
            <person name="Dayal A.M."/>
        </authorList>
    </citation>
    <scope>NUCLEOTIDE SEQUENCE [LARGE SCALE GENOMIC DNA]</scope>
    <source>
        <strain evidence="2 3">KG-16</strain>
    </source>
</reference>
<evidence type="ECO:0000259" key="1">
    <source>
        <dbReference type="SMART" id="SM00955"/>
    </source>
</evidence>
<dbReference type="AlphaFoldDB" id="A0A0V9UHP5"/>
<feature type="domain" description="RNB" evidence="1">
    <location>
        <begin position="46"/>
        <end position="363"/>
    </location>
</feature>
<dbReference type="Pfam" id="PF18614">
    <property type="entry name" value="RNase_II_C_S1"/>
    <property type="match status" value="1"/>
</dbReference>
<dbReference type="InterPro" id="IPR001900">
    <property type="entry name" value="RNase_II/R"/>
</dbReference>
<comment type="caution">
    <text evidence="2">The sequence shown here is derived from an EMBL/GenBank/DDBJ whole genome shotgun (WGS) entry which is preliminary data.</text>
</comment>
<dbReference type="SUPFAM" id="SSF50249">
    <property type="entry name" value="Nucleic acid-binding proteins"/>
    <property type="match status" value="1"/>
</dbReference>
<dbReference type="GO" id="GO:0003723">
    <property type="term" value="F:RNA binding"/>
    <property type="evidence" value="ECO:0007669"/>
    <property type="project" value="InterPro"/>
</dbReference>
<dbReference type="GO" id="GO:0004540">
    <property type="term" value="F:RNA nuclease activity"/>
    <property type="evidence" value="ECO:0007669"/>
    <property type="project" value="InterPro"/>
</dbReference>
<gene>
    <name evidence="2" type="ORF">Z045_16075</name>
</gene>
<dbReference type="EMBL" id="AZXY01000008">
    <property type="protein sequence ID" value="KSZ57499.1"/>
    <property type="molecule type" value="Genomic_DNA"/>
</dbReference>
<dbReference type="InterPro" id="IPR050180">
    <property type="entry name" value="RNR_Ribonuclease"/>
</dbReference>
<dbReference type="PATRIC" id="fig|1441730.3.peg.3345"/>
<name>A0A0V9UHP5_9NOCA</name>
<evidence type="ECO:0000313" key="3">
    <source>
        <dbReference type="Proteomes" id="UP000053060"/>
    </source>
</evidence>
<organism evidence="2 3">
    <name type="scientific">Rhodococcus pyridinivorans KG-16</name>
    <dbReference type="NCBI Taxonomy" id="1441730"/>
    <lineage>
        <taxon>Bacteria</taxon>
        <taxon>Bacillati</taxon>
        <taxon>Actinomycetota</taxon>
        <taxon>Actinomycetes</taxon>
        <taxon>Mycobacteriales</taxon>
        <taxon>Nocardiaceae</taxon>
        <taxon>Rhodococcus</taxon>
    </lineage>
</organism>
<dbReference type="PANTHER" id="PTHR23355">
    <property type="entry name" value="RIBONUCLEASE"/>
    <property type="match status" value="1"/>
</dbReference>
<evidence type="ECO:0000313" key="2">
    <source>
        <dbReference type="EMBL" id="KSZ57499.1"/>
    </source>
</evidence>
<reference evidence="3" key="1">
    <citation type="submission" date="2015-01" db="EMBL/GenBank/DDBJ databases">
        <title>Draft genome sequence of Rhodococcus pyridinivorans strain KG-16, a hydrocarbon-degrading bacterium.</title>
        <authorList>
            <person name="Aggarwal R.K."/>
            <person name="Dawar C."/>
        </authorList>
    </citation>
    <scope>NUCLEOTIDE SEQUENCE [LARGE SCALE GENOMIC DNA]</scope>
    <source>
        <strain evidence="3">KG-16</strain>
    </source>
</reference>
<dbReference type="InterPro" id="IPR012340">
    <property type="entry name" value="NA-bd_OB-fold"/>
</dbReference>
<dbReference type="Pfam" id="PF00773">
    <property type="entry name" value="RNB"/>
    <property type="match status" value="1"/>
</dbReference>
<proteinExistence type="predicted"/>
<sequence length="469" mass="50454">MVTTPVVVAPAIDFADVRAEFDLVDEFPPEALAEARHATDRYADVREDRTDLPLVTIDPPGSMDLDQALYLERTDDGFVLHYAIADVYALVEPGGALDAETHRRGQTFYLPDGSVPLHPRELSEGTASLLPDAVRPAALWRIETDHLAEPVAVSVRRALVRSVARMDYAGVQRDADAGRLHPSVEALPDFGRLRAAAALARGAIELRLPAQDVVQHGDGWTLQIEPRTEADEWNSEISLLTGMCAAQMMIDARVGLLRTLPPADSAAGDALRRTARSLDVPWPSGLGVGAFLASLDANDAKTLVLMSEAPTLLRGASYAAFDGDLPETILHGAIGAPYAHVTAPLRRLSDRYATEVCLAVSSGRDVPDEVRAELSAMPKIMSSTDSLAGKVNRACIDLTEAVVLAPRVGETFEATVLKEATERRDAEVFVASETVIGPCGGAPEEGGTVRVRLTLADPQARKIRFDHDR</sequence>